<evidence type="ECO:0000313" key="2">
    <source>
        <dbReference type="EMBL" id="CAH1708230.1"/>
    </source>
</evidence>
<dbReference type="Proteomes" id="UP001154329">
    <property type="component" value="Chromosome 1"/>
</dbReference>
<keyword evidence="3" id="KW-1185">Reference proteome</keyword>
<evidence type="ECO:0000313" key="3">
    <source>
        <dbReference type="Proteomes" id="UP001154329"/>
    </source>
</evidence>
<reference evidence="2" key="1">
    <citation type="submission" date="2022-02" db="EMBL/GenBank/DDBJ databases">
        <authorList>
            <person name="King R."/>
        </authorList>
    </citation>
    <scope>NUCLEOTIDE SEQUENCE</scope>
</reference>
<protein>
    <submittedName>
        <fullName evidence="2">Uncharacterized protein</fullName>
    </submittedName>
</protein>
<evidence type="ECO:0000256" key="1">
    <source>
        <dbReference type="SAM" id="MobiDB-lite"/>
    </source>
</evidence>
<feature type="region of interest" description="Disordered" evidence="1">
    <location>
        <begin position="1"/>
        <end position="54"/>
    </location>
</feature>
<organism evidence="2 3">
    <name type="scientific">Aphis gossypii</name>
    <name type="common">Cotton aphid</name>
    <dbReference type="NCBI Taxonomy" id="80765"/>
    <lineage>
        <taxon>Eukaryota</taxon>
        <taxon>Metazoa</taxon>
        <taxon>Ecdysozoa</taxon>
        <taxon>Arthropoda</taxon>
        <taxon>Hexapoda</taxon>
        <taxon>Insecta</taxon>
        <taxon>Pterygota</taxon>
        <taxon>Neoptera</taxon>
        <taxon>Paraneoptera</taxon>
        <taxon>Hemiptera</taxon>
        <taxon>Sternorrhyncha</taxon>
        <taxon>Aphidomorpha</taxon>
        <taxon>Aphidoidea</taxon>
        <taxon>Aphididae</taxon>
        <taxon>Aphidini</taxon>
        <taxon>Aphis</taxon>
        <taxon>Aphis</taxon>
    </lineage>
</organism>
<dbReference type="EMBL" id="OU899034">
    <property type="protein sequence ID" value="CAH1708230.1"/>
    <property type="molecule type" value="Genomic_DNA"/>
</dbReference>
<gene>
    <name evidence="2" type="ORF">APHIGO_LOCUS332</name>
</gene>
<sequence>ISLVRTLKPSTSRRKRKAKKDCSEETDQQNEHRSQTDGIRPASTSQVKKPTSRTNSEVKLMAYAGEHLSGLLVSNRLSVSILTRRTTDRKSNEHPRRAVVRCRAVTVKQTSPNTEVKLMAYAGEHLSGLLVSNRLSVSILTRRTISLVRTVNPSTSRRKRIAKKDCSEETDQQNELRTPKSN</sequence>
<feature type="non-terminal residue" evidence="2">
    <location>
        <position position="182"/>
    </location>
</feature>
<feature type="compositionally biased region" description="Polar residues" evidence="1">
    <location>
        <begin position="42"/>
        <end position="54"/>
    </location>
</feature>
<accession>A0A9P0IKA5</accession>
<reference evidence="2" key="2">
    <citation type="submission" date="2022-10" db="EMBL/GenBank/DDBJ databases">
        <authorList>
            <consortium name="ENA_rothamsted_submissions"/>
            <consortium name="culmorum"/>
            <person name="King R."/>
        </authorList>
    </citation>
    <scope>NUCLEOTIDE SEQUENCE</scope>
</reference>
<name>A0A9P0IKA5_APHGO</name>
<proteinExistence type="predicted"/>
<feature type="region of interest" description="Disordered" evidence="1">
    <location>
        <begin position="156"/>
        <end position="182"/>
    </location>
</feature>
<dbReference type="AlphaFoldDB" id="A0A9P0IKA5"/>
<feature type="compositionally biased region" description="Polar residues" evidence="1">
    <location>
        <begin position="173"/>
        <end position="182"/>
    </location>
</feature>